<dbReference type="EMBL" id="HBGY01028985">
    <property type="protein sequence ID" value="CAD9604938.1"/>
    <property type="molecule type" value="Transcribed_RNA"/>
</dbReference>
<dbReference type="AlphaFoldDB" id="A0A7S2PLX5"/>
<proteinExistence type="predicted"/>
<organism evidence="1">
    <name type="scientific">Leptocylindrus danicus</name>
    <dbReference type="NCBI Taxonomy" id="163516"/>
    <lineage>
        <taxon>Eukaryota</taxon>
        <taxon>Sar</taxon>
        <taxon>Stramenopiles</taxon>
        <taxon>Ochrophyta</taxon>
        <taxon>Bacillariophyta</taxon>
        <taxon>Coscinodiscophyceae</taxon>
        <taxon>Chaetocerotophycidae</taxon>
        <taxon>Leptocylindrales</taxon>
        <taxon>Leptocylindraceae</taxon>
        <taxon>Leptocylindrus</taxon>
    </lineage>
</organism>
<sequence>MKNTKIMSHNSNAPSINLNMSLNGFSLSNDKREDDIEGVETNETKNIPAKVKFVRPSAPLPLISNSNDVVAEQKATKSYVSNKRDEKDSLQDIAVMIRDIETEKDKMMLISVQNAVLLDELAMSGADCV</sequence>
<accession>A0A7S2PLX5</accession>
<name>A0A7S2PLX5_9STRA</name>
<evidence type="ECO:0000313" key="1">
    <source>
        <dbReference type="EMBL" id="CAD9604938.1"/>
    </source>
</evidence>
<reference evidence="1" key="1">
    <citation type="submission" date="2021-01" db="EMBL/GenBank/DDBJ databases">
        <authorList>
            <person name="Corre E."/>
            <person name="Pelletier E."/>
            <person name="Niang G."/>
            <person name="Scheremetjew M."/>
            <person name="Finn R."/>
            <person name="Kale V."/>
            <person name="Holt S."/>
            <person name="Cochrane G."/>
            <person name="Meng A."/>
            <person name="Brown T."/>
            <person name="Cohen L."/>
        </authorList>
    </citation>
    <scope>NUCLEOTIDE SEQUENCE</scope>
    <source>
        <strain evidence="1">B650</strain>
    </source>
</reference>
<protein>
    <submittedName>
        <fullName evidence="1">Uncharacterized protein</fullName>
    </submittedName>
</protein>
<gene>
    <name evidence="1" type="ORF">LDAN0321_LOCUS17966</name>
</gene>